<accession>A0ACB5U610</accession>
<reference evidence="1" key="1">
    <citation type="submission" date="2023-04" db="EMBL/GenBank/DDBJ databases">
        <title>Ambrosiozyma monospora NBRC 10751.</title>
        <authorList>
            <person name="Ichikawa N."/>
            <person name="Sato H."/>
            <person name="Tonouchi N."/>
        </authorList>
    </citation>
    <scope>NUCLEOTIDE SEQUENCE</scope>
    <source>
        <strain evidence="1">NBRC 10751</strain>
    </source>
</reference>
<dbReference type="EMBL" id="BSXS01012444">
    <property type="protein sequence ID" value="GMF02359.1"/>
    <property type="molecule type" value="Genomic_DNA"/>
</dbReference>
<evidence type="ECO:0000313" key="1">
    <source>
        <dbReference type="EMBL" id="GMF02359.1"/>
    </source>
</evidence>
<gene>
    <name evidence="1" type="ORF">Amon02_001143700</name>
</gene>
<name>A0ACB5U610_AMBMO</name>
<dbReference type="Proteomes" id="UP001165064">
    <property type="component" value="Unassembled WGS sequence"/>
</dbReference>
<proteinExistence type="predicted"/>
<evidence type="ECO:0000313" key="2">
    <source>
        <dbReference type="Proteomes" id="UP001165064"/>
    </source>
</evidence>
<sequence length="327" mass="35512">MPKHSKGSVVSSTFYVWYGKVSARFKSSHGAGVVSAYILFSNVQDEVDVEFIGSTLEEPQTNYYFQGNLSLAHGKNLSTTNTNTDWHTYELDWTENSLTWSIDGKAGRVLHKNDTYNATTGVYAYPQTPSRIQISIWPGGDSSNAAGTIAWAGGLVDWDAEEFEDPGYLYAMLDSVEVECYDPPSGTEKNGTKSYVYTKNQKDWTSDTVMITDEDTIIGDLNASGLDKKLKDENDDEEEEESSKSSKSGSSKTKSSDSSKTSSSDDDDETSSSSKGSNAKTTASTAVTDFIQNMDASSTSRGDAVPMTGMISSLMGLLGLFVSYVLL</sequence>
<keyword evidence="2" id="KW-1185">Reference proteome</keyword>
<comment type="caution">
    <text evidence="1">The sequence shown here is derived from an EMBL/GenBank/DDBJ whole genome shotgun (WGS) entry which is preliminary data.</text>
</comment>
<organism evidence="1 2">
    <name type="scientific">Ambrosiozyma monospora</name>
    <name type="common">Yeast</name>
    <name type="synonym">Endomycopsis monosporus</name>
    <dbReference type="NCBI Taxonomy" id="43982"/>
    <lineage>
        <taxon>Eukaryota</taxon>
        <taxon>Fungi</taxon>
        <taxon>Dikarya</taxon>
        <taxon>Ascomycota</taxon>
        <taxon>Saccharomycotina</taxon>
        <taxon>Pichiomycetes</taxon>
        <taxon>Pichiales</taxon>
        <taxon>Pichiaceae</taxon>
        <taxon>Ambrosiozyma</taxon>
    </lineage>
</organism>
<protein>
    <submittedName>
        <fullName evidence="1">Unnamed protein product</fullName>
    </submittedName>
</protein>